<keyword evidence="3" id="KW-1185">Reference proteome</keyword>
<evidence type="ECO:0000256" key="1">
    <source>
        <dbReference type="SAM" id="SignalP"/>
    </source>
</evidence>
<organism evidence="2 3">
    <name type="scientific">Neoarthrinium moseri</name>
    <dbReference type="NCBI Taxonomy" id="1658444"/>
    <lineage>
        <taxon>Eukaryota</taxon>
        <taxon>Fungi</taxon>
        <taxon>Dikarya</taxon>
        <taxon>Ascomycota</taxon>
        <taxon>Pezizomycotina</taxon>
        <taxon>Sordariomycetes</taxon>
        <taxon>Xylariomycetidae</taxon>
        <taxon>Amphisphaeriales</taxon>
        <taxon>Apiosporaceae</taxon>
        <taxon>Neoarthrinium</taxon>
    </lineage>
</organism>
<name>A0A9Q0AQB3_9PEZI</name>
<feature type="chain" id="PRO_5040177203" description="3-carboxymuconate cyclase" evidence="1">
    <location>
        <begin position="25"/>
        <end position="428"/>
    </location>
</feature>
<evidence type="ECO:0000313" key="3">
    <source>
        <dbReference type="Proteomes" id="UP000829685"/>
    </source>
</evidence>
<protein>
    <recommendedName>
        <fullName evidence="4">3-carboxymuconate cyclase</fullName>
    </recommendedName>
</protein>
<feature type="signal peptide" evidence="1">
    <location>
        <begin position="1"/>
        <end position="24"/>
    </location>
</feature>
<reference evidence="2" key="1">
    <citation type="submission" date="2021-03" db="EMBL/GenBank/DDBJ databases">
        <title>Revisited historic fungal species revealed as producer of novel bioactive compounds through whole genome sequencing and comparative genomics.</title>
        <authorList>
            <person name="Vignolle G.A."/>
            <person name="Hochenegger N."/>
            <person name="Mach R.L."/>
            <person name="Mach-Aigner A.R."/>
            <person name="Javad Rahimi M."/>
            <person name="Salim K.A."/>
            <person name="Chan C.M."/>
            <person name="Lim L.B.L."/>
            <person name="Cai F."/>
            <person name="Druzhinina I.S."/>
            <person name="U'Ren J.M."/>
            <person name="Derntl C."/>
        </authorList>
    </citation>
    <scope>NUCLEOTIDE SEQUENCE</scope>
    <source>
        <strain evidence="2">TUCIM 5799</strain>
    </source>
</reference>
<dbReference type="InterPro" id="IPR015943">
    <property type="entry name" value="WD40/YVTN_repeat-like_dom_sf"/>
</dbReference>
<gene>
    <name evidence="2" type="ORF">JX265_006646</name>
</gene>
<dbReference type="Proteomes" id="UP000829685">
    <property type="component" value="Unassembled WGS sequence"/>
</dbReference>
<sequence>MYSTKRLASSLLFAFILSAGPAAGLPRGEESKSIAQQKSNSSQSPANALYFLTNEAQNAVAALKINSDGTLSAGSCTGTGGAGSNGIDGSTGQPAVPDALFSQSALTVAGNHLFAVNAGSNTVSMFAISRSDPTSLKPMGRPAGLPGDFPVTVAASAKHGMVCAGTTGALAGVSCARFSAKGGIGEFDALRGFDLGQSNPPVGPTNTVSQVFFNDVQDTLFATVKGDPAKNNTGFLASFPVLRQNGGTCGVSVSAQGSMASPSGTAVLFGARPLPDTGDGSAGNSSRIFATDASFGAAVLGAGSQGQATVLGKGTLADQKATCWATLNDVTGTAFVTDVGINRLVEMSVENASVLGEVDLSATGDPGLIDLTSSGSFVYALSPGNGTTSAAISVVDVKGGAEEAKLVQHFQLTGVAGKNSQGIAVFHS</sequence>
<accession>A0A9Q0AQB3</accession>
<comment type="caution">
    <text evidence="2">The sequence shown here is derived from an EMBL/GenBank/DDBJ whole genome shotgun (WGS) entry which is preliminary data.</text>
</comment>
<dbReference type="AlphaFoldDB" id="A0A9Q0AQB3"/>
<evidence type="ECO:0000313" key="2">
    <source>
        <dbReference type="EMBL" id="KAI1869556.1"/>
    </source>
</evidence>
<dbReference type="EMBL" id="JAFIMR010000015">
    <property type="protein sequence ID" value="KAI1869556.1"/>
    <property type="molecule type" value="Genomic_DNA"/>
</dbReference>
<evidence type="ECO:0008006" key="4">
    <source>
        <dbReference type="Google" id="ProtNLM"/>
    </source>
</evidence>
<dbReference type="Gene3D" id="2.130.10.10">
    <property type="entry name" value="YVTN repeat-like/Quinoprotein amine dehydrogenase"/>
    <property type="match status" value="1"/>
</dbReference>
<proteinExistence type="predicted"/>
<keyword evidence="1" id="KW-0732">Signal</keyword>